<feature type="transmembrane region" description="Helical" evidence="1">
    <location>
        <begin position="31"/>
        <end position="53"/>
    </location>
</feature>
<dbReference type="RefSeq" id="WP_114744443.1">
    <property type="nucleotide sequence ID" value="NZ_QQAY01000002.1"/>
</dbReference>
<dbReference type="OrthoDB" id="2940338at2"/>
<sequence length="106" mass="11872">MKWEWIGLGMCVIYGVLTIAACLVQMKEKKIPLSSSIILGLIGASIIGLSFFYRTFFGMATLISCFIAIHFLAMLNGFHMYGKINIKHHIIRLIAGACILILLFYL</sequence>
<dbReference type="EMBL" id="QQAY01000002">
    <property type="protein sequence ID" value="RDI45602.1"/>
    <property type="molecule type" value="Genomic_DNA"/>
</dbReference>
<feature type="transmembrane region" description="Helical" evidence="1">
    <location>
        <begin position="59"/>
        <end position="78"/>
    </location>
</feature>
<dbReference type="PROSITE" id="PS51257">
    <property type="entry name" value="PROKAR_LIPOPROTEIN"/>
    <property type="match status" value="1"/>
</dbReference>
<feature type="transmembrane region" description="Helical" evidence="1">
    <location>
        <begin position="6"/>
        <end position="24"/>
    </location>
</feature>
<comment type="caution">
    <text evidence="2">The sequence shown here is derived from an EMBL/GenBank/DDBJ whole genome shotgun (WGS) entry which is preliminary data.</text>
</comment>
<keyword evidence="1" id="KW-1133">Transmembrane helix</keyword>
<proteinExistence type="predicted"/>
<dbReference type="Proteomes" id="UP000255326">
    <property type="component" value="Unassembled WGS sequence"/>
</dbReference>
<keyword evidence="1" id="KW-0472">Membrane</keyword>
<keyword evidence="3" id="KW-1185">Reference proteome</keyword>
<feature type="transmembrane region" description="Helical" evidence="1">
    <location>
        <begin position="90"/>
        <end position="105"/>
    </location>
</feature>
<name>A0A370GPD4_9BACI</name>
<protein>
    <submittedName>
        <fullName evidence="2">Uncharacterized protein</fullName>
    </submittedName>
</protein>
<evidence type="ECO:0000256" key="1">
    <source>
        <dbReference type="SAM" id="Phobius"/>
    </source>
</evidence>
<keyword evidence="1" id="KW-0812">Transmembrane</keyword>
<organism evidence="2 3">
    <name type="scientific">Falsibacillus pallidus</name>
    <dbReference type="NCBI Taxonomy" id="493781"/>
    <lineage>
        <taxon>Bacteria</taxon>
        <taxon>Bacillati</taxon>
        <taxon>Bacillota</taxon>
        <taxon>Bacilli</taxon>
        <taxon>Bacillales</taxon>
        <taxon>Bacillaceae</taxon>
        <taxon>Falsibacillus</taxon>
    </lineage>
</organism>
<dbReference type="AlphaFoldDB" id="A0A370GPD4"/>
<evidence type="ECO:0000313" key="2">
    <source>
        <dbReference type="EMBL" id="RDI45602.1"/>
    </source>
</evidence>
<reference evidence="2 3" key="1">
    <citation type="submission" date="2018-07" db="EMBL/GenBank/DDBJ databases">
        <title>Genomic Encyclopedia of Type Strains, Phase IV (KMG-IV): sequencing the most valuable type-strain genomes for metagenomic binning, comparative biology and taxonomic classification.</title>
        <authorList>
            <person name="Goeker M."/>
        </authorList>
    </citation>
    <scope>NUCLEOTIDE SEQUENCE [LARGE SCALE GENOMIC DNA]</scope>
    <source>
        <strain evidence="2 3">DSM 25281</strain>
    </source>
</reference>
<accession>A0A370GPD4</accession>
<gene>
    <name evidence="2" type="ORF">DFR59_102231</name>
</gene>
<evidence type="ECO:0000313" key="3">
    <source>
        <dbReference type="Proteomes" id="UP000255326"/>
    </source>
</evidence>